<feature type="compositionally biased region" description="Low complexity" evidence="1">
    <location>
        <begin position="1970"/>
        <end position="1987"/>
    </location>
</feature>
<feature type="compositionally biased region" description="Low complexity" evidence="1">
    <location>
        <begin position="2005"/>
        <end position="2018"/>
    </location>
</feature>
<dbReference type="SUPFAM" id="SSF53098">
    <property type="entry name" value="Ribonuclease H-like"/>
    <property type="match status" value="1"/>
</dbReference>
<dbReference type="InterPro" id="IPR041588">
    <property type="entry name" value="Integrase_H2C2"/>
</dbReference>
<dbReference type="CDD" id="cd01644">
    <property type="entry name" value="RT_pepA17"/>
    <property type="match status" value="1"/>
</dbReference>
<name>A0A7I5ECC8_HAECO</name>
<sequence>MEEAQVIIVTLDAQLLMDDSIYHILLQQHSDDIVTATSAISIADVPQTTNTPLCRGNDDNPGRSTVAATQDSSVSTLQPIQLRRLELPTFDGDVANFYDFWCRFKTAVHENDSLSLSTKFIYLANSLKGSAALLIQGYDPSKPENYHFAIQALKKRYDRPHLTHGLFHQRLERLPTSSTSAGAQRDTLCQIQSFVMQLNRYEDTTTSWSLMTLIKKKFPRETQLEVNKLEHRSGKTWTLPELLDALNEVIEEFEKLEDYAVTTSGSLLAANPVSVERSRTPTPEPRYDPTMFCFCNSYNHPSRRCHYYMPPSNRRIIVNSLRLCWKCLRAGHPSRACSRSDCSRCGGPHHHLICTHSTRRYRSPDSGRRPHSRESSCSSSERHSRSNSPRRATSFERGASRSPSRKRSLSARRHYERTPSPHHGMSDRPSSSQRRTVRFQSPVRDNSPYRGSSYRRDRTQDRELPVYSALDSDEEYEKVMDLHRDKSPSATQVSTTLDTTASSTLMTVEAKAINPQTATEDVDPISRFDKLDIIGINDNPDPSLDQEEDARILQQFQNTVQEIDGLLYVQFPWKISHPRLADNKLLALKRLESQYKSFTNKPDLWKLYASTIQDYLDKGIIEEVDEYHFDDHRIYYIPHQAVVKESSATTRLRVVFDASSHYKGAPSLNDCLYPGPSILPDLVGILLRSRLHPILLISDVEKAFLQIRLQRSQRDATRFLWLIDPFSPPTSSNLRIFRFTRVPFGITASPFLLAASILYYLRRDPNSLLNKEIENNTYVDNILLGATTVEEAIRKYHDSKSLFSSMHMNLRQFHSNSSAVNTAIDVADRLICSSHVPLLGLHWKPIRDTLFVPIKTTNRPAKTKRAALRALASTFDPLGLLSPFLAPLKVFLQDLWTKSYQWDDQLDDEDLARWNQLVQDLEHPIPPTPRCILPLVSPSELQCELCVFTDASKRLYASCIYLLCRNSSTVAVNLLMAKSLLGPRQPITMPRMELLASLIGLRLVRFVHTQLHRKIAAVHIFSDSQIVLYWIHSSRPLRTFVRNRVTEIRNIVESFRSSSIPVHFYYVNSQENPADCASRGIPTSIAKDHIWWSGPPFLRLPSSQWPGANNFTTPPANDDEVHNEYQTLSVAQCHHYKSPFRFQCNSRYSKLVRSTVYVLKFFAILAAKTNYSVSVFDSQHFIPSTDISPTEFSVAETLLIKEHYRESEPLLLRMPLQRFNAHRSSDGLIRCPHRMQHAANPIKATILLVPSHPLVKLVIMHVHLLQFHSGVHATIATLRRSYFIPSIRNAVTKVLRSCIICKRMNGLPYRYPAMPSLPKERVNRSRPFQNIGLDYFGPLRYKDTSVTTSKIWISLFTCMTTRAIHLEIVMDNSTHEFLLAFRRFVARRGTPEYILSDNATTFCAAKSVLQQLLSSRTATCRIQWKFITPLSPWKGGFYERLVGLVKSSLKKSIGRYSLPLQHLHTILLEIEAVLNSRPLTSIADTISSPTILRPIDFLAPQVNLHLPTPEIPYFYYSQPDLAEWYRSMSDVLDHFWNAWATDYLSAVAQRHTSTINQGKSTPKLPSVGEVVLVNDKQQPRPQWNLAVITEVSRDQHNIIRAATVRLPNGNHLKRSNLLRNRTRMSDKQKTMKRSASPAESDEKSSTPLPAKHVKSPVGIQSGQSSATDSLVAVLTALQNTNSSPSSQNSFYRARVHPRLTNSGASAQLHRPYRERTPLELISALAKGNYDPDYVSYADDDASQDGSLPPDERLSLRIAQSLTIAANFEHTFSVEQLATRDYVMIDAFLRHAIYFSFRDCIVDDATLPTPADLDYPPVKKYSIYLIVQAYKGLHAANQKSKSFVKELSEHVEYWKSEEKLAELYEQLLAILYNIQNHRNTLTDLLIPNVLNPIEDNKELVDMLSHFNVTLSYIKVVCTTATGETATGFLTLKKINSAIARLHNITLESSLPAESIDLSDIPTIEEMHAVTGGPVPVSPSPLESPETSTAQAVRRTTQKSTSDLHIRSSTFVTTTRRTNTPPHHKKITVSLTPRTSPTPSSSSRNRGTRTVRAVRTVSPSRSPDRHRRQRMSPSRLRRPSPPREPQPPHLVCHFCQGNHYSAGCTEVKSLTDRAIRAVSVGKCLYCLKAHSPGYCKRNIACRVCDSTEHHPALCPLSYFLIRDIGPDVSKFFGAMYVLYENYHRCR</sequence>
<feature type="compositionally biased region" description="Basic residues" evidence="1">
    <location>
        <begin position="2062"/>
        <end position="2078"/>
    </location>
</feature>
<organism evidence="3 4">
    <name type="scientific">Haemonchus contortus</name>
    <name type="common">Barber pole worm</name>
    <dbReference type="NCBI Taxonomy" id="6289"/>
    <lineage>
        <taxon>Eukaryota</taxon>
        <taxon>Metazoa</taxon>
        <taxon>Ecdysozoa</taxon>
        <taxon>Nematoda</taxon>
        <taxon>Chromadorea</taxon>
        <taxon>Rhabditida</taxon>
        <taxon>Rhabditina</taxon>
        <taxon>Rhabditomorpha</taxon>
        <taxon>Strongyloidea</taxon>
        <taxon>Trichostrongylidae</taxon>
        <taxon>Haemonchus</taxon>
    </lineage>
</organism>
<dbReference type="WBParaSite" id="HCON_00142110-00001">
    <property type="protein sequence ID" value="HCON_00142110-00001"/>
    <property type="gene ID" value="HCON_00142110"/>
</dbReference>
<evidence type="ECO:0000256" key="1">
    <source>
        <dbReference type="SAM" id="MobiDB-lite"/>
    </source>
</evidence>
<feature type="compositionally biased region" description="Low complexity" evidence="1">
    <location>
        <begin position="2030"/>
        <end position="2059"/>
    </location>
</feature>
<dbReference type="InterPro" id="IPR008042">
    <property type="entry name" value="Retrotrans_Pao"/>
</dbReference>
<dbReference type="Gene3D" id="3.30.70.270">
    <property type="match status" value="1"/>
</dbReference>
<feature type="compositionally biased region" description="Basic and acidic residues" evidence="1">
    <location>
        <begin position="454"/>
        <end position="464"/>
    </location>
</feature>
<accession>A0A7I5ECC8</accession>
<dbReference type="Pfam" id="PF05380">
    <property type="entry name" value="Peptidase_A17"/>
    <property type="match status" value="1"/>
</dbReference>
<protein>
    <submittedName>
        <fullName evidence="4">Integrase catalytic domain-containing protein</fullName>
    </submittedName>
</protein>
<dbReference type="GO" id="GO:0003676">
    <property type="term" value="F:nucleic acid binding"/>
    <property type="evidence" value="ECO:0007669"/>
    <property type="project" value="InterPro"/>
</dbReference>
<dbReference type="Gene3D" id="3.30.420.10">
    <property type="entry name" value="Ribonuclease H-like superfamily/Ribonuclease H"/>
    <property type="match status" value="1"/>
</dbReference>
<dbReference type="SUPFAM" id="SSF56672">
    <property type="entry name" value="DNA/RNA polymerases"/>
    <property type="match status" value="1"/>
</dbReference>
<dbReference type="GO" id="GO:0015074">
    <property type="term" value="P:DNA integration"/>
    <property type="evidence" value="ECO:0007669"/>
    <property type="project" value="InterPro"/>
</dbReference>
<evidence type="ECO:0000259" key="2">
    <source>
        <dbReference type="PROSITE" id="PS50994"/>
    </source>
</evidence>
<feature type="region of interest" description="Disordered" evidence="1">
    <location>
        <begin position="1970"/>
        <end position="2086"/>
    </location>
</feature>
<evidence type="ECO:0000313" key="4">
    <source>
        <dbReference type="WBParaSite" id="HCON_00142110-00001"/>
    </source>
</evidence>
<dbReference type="InterPro" id="IPR040676">
    <property type="entry name" value="DUF5641"/>
</dbReference>
<dbReference type="InterPro" id="IPR012337">
    <property type="entry name" value="RNaseH-like_sf"/>
</dbReference>
<dbReference type="Pfam" id="PF18701">
    <property type="entry name" value="DUF5641"/>
    <property type="match status" value="1"/>
</dbReference>
<dbReference type="Pfam" id="PF17921">
    <property type="entry name" value="Integrase_H2C2"/>
    <property type="match status" value="1"/>
</dbReference>
<feature type="compositionally biased region" description="Basic and acidic residues" evidence="1">
    <location>
        <begin position="362"/>
        <end position="384"/>
    </location>
</feature>
<proteinExistence type="predicted"/>
<dbReference type="OMA" id="HYRESEP"/>
<feature type="domain" description="Integrase catalytic" evidence="2">
    <location>
        <begin position="1323"/>
        <end position="1502"/>
    </location>
</feature>
<dbReference type="PROSITE" id="PS50994">
    <property type="entry name" value="INTEGRASE"/>
    <property type="match status" value="1"/>
</dbReference>
<feature type="compositionally biased region" description="Basic residues" evidence="1">
    <location>
        <begin position="1611"/>
        <end position="1622"/>
    </location>
</feature>
<evidence type="ECO:0000313" key="3">
    <source>
        <dbReference type="Proteomes" id="UP000025227"/>
    </source>
</evidence>
<dbReference type="InterPro" id="IPR043128">
    <property type="entry name" value="Rev_trsase/Diguanyl_cyclase"/>
</dbReference>
<dbReference type="Gene3D" id="3.10.10.10">
    <property type="entry name" value="HIV Type 1 Reverse Transcriptase, subunit A, domain 1"/>
    <property type="match status" value="1"/>
</dbReference>
<dbReference type="InterPro" id="IPR043502">
    <property type="entry name" value="DNA/RNA_pol_sf"/>
</dbReference>
<dbReference type="Pfam" id="PF03564">
    <property type="entry name" value="DUF1759"/>
    <property type="match status" value="1"/>
</dbReference>
<dbReference type="InterPro" id="IPR001584">
    <property type="entry name" value="Integrase_cat-core"/>
</dbReference>
<feature type="compositionally biased region" description="Polar residues" evidence="1">
    <location>
        <begin position="1988"/>
        <end position="2001"/>
    </location>
</feature>
<dbReference type="InterPro" id="IPR005312">
    <property type="entry name" value="DUF1759"/>
</dbReference>
<dbReference type="Proteomes" id="UP000025227">
    <property type="component" value="Unplaced"/>
</dbReference>
<dbReference type="GO" id="GO:0042575">
    <property type="term" value="C:DNA polymerase complex"/>
    <property type="evidence" value="ECO:0007669"/>
    <property type="project" value="UniProtKB-ARBA"/>
</dbReference>
<reference evidence="4" key="1">
    <citation type="submission" date="2020-12" db="UniProtKB">
        <authorList>
            <consortium name="WormBaseParasite"/>
        </authorList>
    </citation>
    <scope>IDENTIFICATION</scope>
    <source>
        <strain evidence="4">MHco3</strain>
    </source>
</reference>
<dbReference type="OrthoDB" id="5874425at2759"/>
<dbReference type="PANTHER" id="PTHR47331:SF1">
    <property type="entry name" value="GAG-LIKE PROTEIN"/>
    <property type="match status" value="1"/>
</dbReference>
<dbReference type="Gene3D" id="1.10.340.70">
    <property type="match status" value="1"/>
</dbReference>
<feature type="compositionally biased region" description="Basic residues" evidence="1">
    <location>
        <begin position="403"/>
        <end position="415"/>
    </location>
</feature>
<dbReference type="InterPro" id="IPR036397">
    <property type="entry name" value="RNaseH_sf"/>
</dbReference>
<feature type="region of interest" description="Disordered" evidence="1">
    <location>
        <begin position="359"/>
        <end position="464"/>
    </location>
</feature>
<keyword evidence="3" id="KW-1185">Reference proteome</keyword>
<feature type="region of interest" description="Disordered" evidence="1">
    <location>
        <begin position="1610"/>
        <end position="1663"/>
    </location>
</feature>
<dbReference type="PANTHER" id="PTHR47331">
    <property type="entry name" value="PHD-TYPE DOMAIN-CONTAINING PROTEIN"/>
    <property type="match status" value="1"/>
</dbReference>